<evidence type="ECO:0000256" key="2">
    <source>
        <dbReference type="SAM" id="MobiDB-lite"/>
    </source>
</evidence>
<dbReference type="Proteomes" id="UP000007801">
    <property type="component" value="Unassembled WGS sequence"/>
</dbReference>
<name>B3N0Z9_DROAN</name>
<organism evidence="3 4">
    <name type="scientific">Drosophila ananassae</name>
    <name type="common">Fruit fly</name>
    <dbReference type="NCBI Taxonomy" id="7217"/>
    <lineage>
        <taxon>Eukaryota</taxon>
        <taxon>Metazoa</taxon>
        <taxon>Ecdysozoa</taxon>
        <taxon>Arthropoda</taxon>
        <taxon>Hexapoda</taxon>
        <taxon>Insecta</taxon>
        <taxon>Pterygota</taxon>
        <taxon>Neoptera</taxon>
        <taxon>Endopterygota</taxon>
        <taxon>Diptera</taxon>
        <taxon>Brachycera</taxon>
        <taxon>Muscomorpha</taxon>
        <taxon>Ephydroidea</taxon>
        <taxon>Drosophilidae</taxon>
        <taxon>Drosophila</taxon>
        <taxon>Sophophora</taxon>
    </lineage>
</organism>
<dbReference type="AlphaFoldDB" id="B3N0Z9"/>
<dbReference type="OMA" id="LAMHPLQ"/>
<keyword evidence="4" id="KW-1185">Reference proteome</keyword>
<feature type="coiled-coil region" evidence="1">
    <location>
        <begin position="130"/>
        <end position="164"/>
    </location>
</feature>
<reference evidence="3 4" key="1">
    <citation type="journal article" date="2007" name="Nature">
        <title>Evolution of genes and genomes on the Drosophila phylogeny.</title>
        <authorList>
            <consortium name="Drosophila 12 Genomes Consortium"/>
            <person name="Clark A.G."/>
            <person name="Eisen M.B."/>
            <person name="Smith D.R."/>
            <person name="Bergman C.M."/>
            <person name="Oliver B."/>
            <person name="Markow T.A."/>
            <person name="Kaufman T.C."/>
            <person name="Kellis M."/>
            <person name="Gelbart W."/>
            <person name="Iyer V.N."/>
            <person name="Pollard D.A."/>
            <person name="Sackton T.B."/>
            <person name="Larracuente A.M."/>
            <person name="Singh N.D."/>
            <person name="Abad J.P."/>
            <person name="Abt D.N."/>
            <person name="Adryan B."/>
            <person name="Aguade M."/>
            <person name="Akashi H."/>
            <person name="Anderson W.W."/>
            <person name="Aquadro C.F."/>
            <person name="Ardell D.H."/>
            <person name="Arguello R."/>
            <person name="Artieri C.G."/>
            <person name="Barbash D.A."/>
            <person name="Barker D."/>
            <person name="Barsanti P."/>
            <person name="Batterham P."/>
            <person name="Batzoglou S."/>
            <person name="Begun D."/>
            <person name="Bhutkar A."/>
            <person name="Blanco E."/>
            <person name="Bosak S.A."/>
            <person name="Bradley R.K."/>
            <person name="Brand A.D."/>
            <person name="Brent M.R."/>
            <person name="Brooks A.N."/>
            <person name="Brown R.H."/>
            <person name="Butlin R.K."/>
            <person name="Caggese C."/>
            <person name="Calvi B.R."/>
            <person name="Bernardo de Carvalho A."/>
            <person name="Caspi A."/>
            <person name="Castrezana S."/>
            <person name="Celniker S.E."/>
            <person name="Chang J.L."/>
            <person name="Chapple C."/>
            <person name="Chatterji S."/>
            <person name="Chinwalla A."/>
            <person name="Civetta A."/>
            <person name="Clifton S.W."/>
            <person name="Comeron J.M."/>
            <person name="Costello J.C."/>
            <person name="Coyne J.A."/>
            <person name="Daub J."/>
            <person name="David R.G."/>
            <person name="Delcher A.L."/>
            <person name="Delehaunty K."/>
            <person name="Do C.B."/>
            <person name="Ebling H."/>
            <person name="Edwards K."/>
            <person name="Eickbush T."/>
            <person name="Evans J.D."/>
            <person name="Filipski A."/>
            <person name="Findeiss S."/>
            <person name="Freyhult E."/>
            <person name="Fulton L."/>
            <person name="Fulton R."/>
            <person name="Garcia A.C."/>
            <person name="Gardiner A."/>
            <person name="Garfield D.A."/>
            <person name="Garvin B.E."/>
            <person name="Gibson G."/>
            <person name="Gilbert D."/>
            <person name="Gnerre S."/>
            <person name="Godfrey J."/>
            <person name="Good R."/>
            <person name="Gotea V."/>
            <person name="Gravely B."/>
            <person name="Greenberg A.J."/>
            <person name="Griffiths-Jones S."/>
            <person name="Gross S."/>
            <person name="Guigo R."/>
            <person name="Gustafson E.A."/>
            <person name="Haerty W."/>
            <person name="Hahn M.W."/>
            <person name="Halligan D.L."/>
            <person name="Halpern A.L."/>
            <person name="Halter G.M."/>
            <person name="Han M.V."/>
            <person name="Heger A."/>
            <person name="Hillier L."/>
            <person name="Hinrichs A.S."/>
            <person name="Holmes I."/>
            <person name="Hoskins R.A."/>
            <person name="Hubisz M.J."/>
            <person name="Hultmark D."/>
            <person name="Huntley M.A."/>
            <person name="Jaffe D.B."/>
            <person name="Jagadeeshan S."/>
            <person name="Jeck W.R."/>
            <person name="Johnson J."/>
            <person name="Jones C.D."/>
            <person name="Jordan W.C."/>
            <person name="Karpen G.H."/>
            <person name="Kataoka E."/>
            <person name="Keightley P.D."/>
            <person name="Kheradpour P."/>
            <person name="Kirkness E.F."/>
            <person name="Koerich L.B."/>
            <person name="Kristiansen K."/>
            <person name="Kudrna D."/>
            <person name="Kulathinal R.J."/>
            <person name="Kumar S."/>
            <person name="Kwok R."/>
            <person name="Lander E."/>
            <person name="Langley C.H."/>
            <person name="Lapoint R."/>
            <person name="Lazzaro B.P."/>
            <person name="Lee S.J."/>
            <person name="Levesque L."/>
            <person name="Li R."/>
            <person name="Lin C.F."/>
            <person name="Lin M.F."/>
            <person name="Lindblad-Toh K."/>
            <person name="Llopart A."/>
            <person name="Long M."/>
            <person name="Low L."/>
            <person name="Lozovsky E."/>
            <person name="Lu J."/>
            <person name="Luo M."/>
            <person name="Machado C.A."/>
            <person name="Makalowski W."/>
            <person name="Marzo M."/>
            <person name="Matsuda M."/>
            <person name="Matzkin L."/>
            <person name="McAllister B."/>
            <person name="McBride C.S."/>
            <person name="McKernan B."/>
            <person name="McKernan K."/>
            <person name="Mendez-Lago M."/>
            <person name="Minx P."/>
            <person name="Mollenhauer M.U."/>
            <person name="Montooth K."/>
            <person name="Mount S.M."/>
            <person name="Mu X."/>
            <person name="Myers E."/>
            <person name="Negre B."/>
            <person name="Newfeld S."/>
            <person name="Nielsen R."/>
            <person name="Noor M.A."/>
            <person name="O'Grady P."/>
            <person name="Pachter L."/>
            <person name="Papaceit M."/>
            <person name="Parisi M.J."/>
            <person name="Parisi M."/>
            <person name="Parts L."/>
            <person name="Pedersen J.S."/>
            <person name="Pesole G."/>
            <person name="Phillippy A.M."/>
            <person name="Ponting C.P."/>
            <person name="Pop M."/>
            <person name="Porcelli D."/>
            <person name="Powell J.R."/>
            <person name="Prohaska S."/>
            <person name="Pruitt K."/>
            <person name="Puig M."/>
            <person name="Quesneville H."/>
            <person name="Ram K.R."/>
            <person name="Rand D."/>
            <person name="Rasmussen M.D."/>
            <person name="Reed L.K."/>
            <person name="Reenan R."/>
            <person name="Reily A."/>
            <person name="Remington K.A."/>
            <person name="Rieger T.T."/>
            <person name="Ritchie M.G."/>
            <person name="Robin C."/>
            <person name="Rogers Y.H."/>
            <person name="Rohde C."/>
            <person name="Rozas J."/>
            <person name="Rubenfield M.J."/>
            <person name="Ruiz A."/>
            <person name="Russo S."/>
            <person name="Salzberg S.L."/>
            <person name="Sanchez-Gracia A."/>
            <person name="Saranga D.J."/>
            <person name="Sato H."/>
            <person name="Schaeffer S.W."/>
            <person name="Schatz M.C."/>
            <person name="Schlenke T."/>
            <person name="Schwartz R."/>
            <person name="Segarra C."/>
            <person name="Singh R.S."/>
            <person name="Sirot L."/>
            <person name="Sirota M."/>
            <person name="Sisneros N.B."/>
            <person name="Smith C.D."/>
            <person name="Smith T.F."/>
            <person name="Spieth J."/>
            <person name="Stage D.E."/>
            <person name="Stark A."/>
            <person name="Stephan W."/>
            <person name="Strausberg R.L."/>
            <person name="Strempel S."/>
            <person name="Sturgill D."/>
            <person name="Sutton G."/>
            <person name="Sutton G.G."/>
            <person name="Tao W."/>
            <person name="Teichmann S."/>
            <person name="Tobari Y.N."/>
            <person name="Tomimura Y."/>
            <person name="Tsolas J.M."/>
            <person name="Valente V.L."/>
            <person name="Venter E."/>
            <person name="Venter J.C."/>
            <person name="Vicario S."/>
            <person name="Vieira F.G."/>
            <person name="Vilella A.J."/>
            <person name="Villasante A."/>
            <person name="Walenz B."/>
            <person name="Wang J."/>
            <person name="Wasserman M."/>
            <person name="Watts T."/>
            <person name="Wilson D."/>
            <person name="Wilson R.K."/>
            <person name="Wing R.A."/>
            <person name="Wolfner M.F."/>
            <person name="Wong A."/>
            <person name="Wong G.K."/>
            <person name="Wu C.I."/>
            <person name="Wu G."/>
            <person name="Yamamoto D."/>
            <person name="Yang H.P."/>
            <person name="Yang S.P."/>
            <person name="Yorke J.A."/>
            <person name="Yoshida K."/>
            <person name="Zdobnov E."/>
            <person name="Zhang P."/>
            <person name="Zhang Y."/>
            <person name="Zimin A.V."/>
            <person name="Baldwin J."/>
            <person name="Abdouelleil A."/>
            <person name="Abdulkadir J."/>
            <person name="Abebe A."/>
            <person name="Abera B."/>
            <person name="Abreu J."/>
            <person name="Acer S.C."/>
            <person name="Aftuck L."/>
            <person name="Alexander A."/>
            <person name="An P."/>
            <person name="Anderson E."/>
            <person name="Anderson S."/>
            <person name="Arachi H."/>
            <person name="Azer M."/>
            <person name="Bachantsang P."/>
            <person name="Barry A."/>
            <person name="Bayul T."/>
            <person name="Berlin A."/>
            <person name="Bessette D."/>
            <person name="Bloom T."/>
            <person name="Blye J."/>
            <person name="Boguslavskiy L."/>
            <person name="Bonnet C."/>
            <person name="Boukhgalter B."/>
            <person name="Bourzgui I."/>
            <person name="Brown A."/>
            <person name="Cahill P."/>
            <person name="Channer S."/>
            <person name="Cheshatsang Y."/>
            <person name="Chuda L."/>
            <person name="Citroen M."/>
            <person name="Collymore A."/>
            <person name="Cooke P."/>
            <person name="Costello M."/>
            <person name="D'Aco K."/>
            <person name="Daza R."/>
            <person name="De Haan G."/>
            <person name="DeGray S."/>
            <person name="DeMaso C."/>
            <person name="Dhargay N."/>
            <person name="Dooley K."/>
            <person name="Dooley E."/>
            <person name="Doricent M."/>
            <person name="Dorje P."/>
            <person name="Dorjee K."/>
            <person name="Dupes A."/>
            <person name="Elong R."/>
            <person name="Falk J."/>
            <person name="Farina A."/>
            <person name="Faro S."/>
            <person name="Ferguson D."/>
            <person name="Fisher S."/>
            <person name="Foley C.D."/>
            <person name="Franke A."/>
            <person name="Friedrich D."/>
            <person name="Gadbois L."/>
            <person name="Gearin G."/>
            <person name="Gearin C.R."/>
            <person name="Giannoukos G."/>
            <person name="Goode T."/>
            <person name="Graham J."/>
            <person name="Grandbois E."/>
            <person name="Grewal S."/>
            <person name="Gyaltsen K."/>
            <person name="Hafez N."/>
            <person name="Hagos B."/>
            <person name="Hall J."/>
            <person name="Henson C."/>
            <person name="Hollinger A."/>
            <person name="Honan T."/>
            <person name="Huard M.D."/>
            <person name="Hughes L."/>
            <person name="Hurhula B."/>
            <person name="Husby M.E."/>
            <person name="Kamat A."/>
            <person name="Kanga B."/>
            <person name="Kashin S."/>
            <person name="Khazanovich D."/>
            <person name="Kisner P."/>
            <person name="Lance K."/>
            <person name="Lara M."/>
            <person name="Lee W."/>
            <person name="Lennon N."/>
            <person name="Letendre F."/>
            <person name="LeVine R."/>
            <person name="Lipovsky A."/>
            <person name="Liu X."/>
            <person name="Liu J."/>
            <person name="Liu S."/>
            <person name="Lokyitsang T."/>
            <person name="Lokyitsang Y."/>
            <person name="Lubonja R."/>
            <person name="Lui A."/>
            <person name="MacDonald P."/>
            <person name="Magnisalis V."/>
            <person name="Maru K."/>
            <person name="Matthews C."/>
            <person name="McCusker W."/>
            <person name="McDonough S."/>
            <person name="Mehta T."/>
            <person name="Meldrim J."/>
            <person name="Meneus L."/>
            <person name="Mihai O."/>
            <person name="Mihalev A."/>
            <person name="Mihova T."/>
            <person name="Mittelman R."/>
            <person name="Mlenga V."/>
            <person name="Montmayeur A."/>
            <person name="Mulrain L."/>
            <person name="Navidi A."/>
            <person name="Naylor J."/>
            <person name="Negash T."/>
            <person name="Nguyen T."/>
            <person name="Nguyen N."/>
            <person name="Nicol R."/>
            <person name="Norbu C."/>
            <person name="Norbu N."/>
            <person name="Novod N."/>
            <person name="O'Neill B."/>
            <person name="Osman S."/>
            <person name="Markiewicz E."/>
            <person name="Oyono O.L."/>
            <person name="Patti C."/>
            <person name="Phunkhang P."/>
            <person name="Pierre F."/>
            <person name="Priest M."/>
            <person name="Raghuraman S."/>
            <person name="Rege F."/>
            <person name="Reyes R."/>
            <person name="Rise C."/>
            <person name="Rogov P."/>
            <person name="Ross K."/>
            <person name="Ryan E."/>
            <person name="Settipalli S."/>
            <person name="Shea T."/>
            <person name="Sherpa N."/>
            <person name="Shi L."/>
            <person name="Shih D."/>
            <person name="Sparrow T."/>
            <person name="Spaulding J."/>
            <person name="Stalker J."/>
            <person name="Stange-Thomann N."/>
            <person name="Stavropoulos S."/>
            <person name="Stone C."/>
            <person name="Strader C."/>
            <person name="Tesfaye S."/>
            <person name="Thomson T."/>
            <person name="Thoulutsang Y."/>
            <person name="Thoulutsang D."/>
            <person name="Topham K."/>
            <person name="Topping I."/>
            <person name="Tsamla T."/>
            <person name="Vassiliev H."/>
            <person name="Vo A."/>
            <person name="Wangchuk T."/>
            <person name="Wangdi T."/>
            <person name="Weiand M."/>
            <person name="Wilkinson J."/>
            <person name="Wilson A."/>
            <person name="Yadav S."/>
            <person name="Young G."/>
            <person name="Yu Q."/>
            <person name="Zembek L."/>
            <person name="Zhong D."/>
            <person name="Zimmer A."/>
            <person name="Zwirko Z."/>
            <person name="Jaffe D.B."/>
            <person name="Alvarez P."/>
            <person name="Brockman W."/>
            <person name="Butler J."/>
            <person name="Chin C."/>
            <person name="Gnerre S."/>
            <person name="Grabherr M."/>
            <person name="Kleber M."/>
            <person name="Mauceli E."/>
            <person name="MacCallum I."/>
        </authorList>
    </citation>
    <scope>NUCLEOTIDE SEQUENCE [LARGE SCALE GENOMIC DNA]</scope>
    <source>
        <strain evidence="4">Tucson 14024-0371.13</strain>
    </source>
</reference>
<dbReference type="HOGENOM" id="CLU_1095244_0_0_1"/>
<dbReference type="EMBL" id="CH902650">
    <property type="protein sequence ID" value="EDV30034.1"/>
    <property type="molecule type" value="Genomic_DNA"/>
</dbReference>
<evidence type="ECO:0000256" key="1">
    <source>
        <dbReference type="SAM" id="Coils"/>
    </source>
</evidence>
<dbReference type="GeneID" id="6498773"/>
<evidence type="ECO:0000313" key="3">
    <source>
        <dbReference type="EMBL" id="EDV30034.1"/>
    </source>
</evidence>
<dbReference type="InParanoid" id="B3N0Z9"/>
<feature type="compositionally biased region" description="Gly residues" evidence="2">
    <location>
        <begin position="101"/>
        <end position="115"/>
    </location>
</feature>
<protein>
    <submittedName>
        <fullName evidence="3">Uncharacterized protein</fullName>
    </submittedName>
</protein>
<sequence length="254" mass="29466">MLKRLRHQLKAFKTASEVIASRGEVRLSWRQQGGCHQDAVEGSTLVAQLRRREQERLREGDREHWRHKATPPAGRRRERELDLERQRERELQRFLPTGLAAGSGCGSGNGGGSGSDGNRAFPPEVSPIELWRQQQRRQQQRDERQRLEEQRLELRQRRLEEQQVLKRLPLGLPGVRTPRRTPSPLQCPAAIPAIKYRGMPLLGLHHLDRARAAAMSARRQELRVQRQLLEEERKDREVVPFAGPLHALARFRKF</sequence>
<proteinExistence type="predicted"/>
<accession>B3N0Z9</accession>
<feature type="compositionally biased region" description="Basic and acidic residues" evidence="2">
    <location>
        <begin position="75"/>
        <end position="92"/>
    </location>
</feature>
<feature type="region of interest" description="Disordered" evidence="2">
    <location>
        <begin position="52"/>
        <end position="123"/>
    </location>
</feature>
<evidence type="ECO:0000313" key="4">
    <source>
        <dbReference type="Proteomes" id="UP000007801"/>
    </source>
</evidence>
<keyword evidence="1" id="KW-0175">Coiled coil</keyword>
<dbReference type="KEGG" id="dan:6498773"/>
<gene>
    <name evidence="3" type="primary">Dana\GF15972</name>
    <name evidence="3" type="synonym">dana_GLEANR_17066</name>
    <name evidence="3" type="ORF">GF15972</name>
</gene>
<feature type="compositionally biased region" description="Basic and acidic residues" evidence="2">
    <location>
        <begin position="52"/>
        <end position="64"/>
    </location>
</feature>